<proteinExistence type="inferred from homology"/>
<gene>
    <name evidence="4" type="ORF">NE536_22065</name>
</gene>
<evidence type="ECO:0000256" key="1">
    <source>
        <dbReference type="ARBA" id="ARBA00008490"/>
    </source>
</evidence>
<comment type="similarity">
    <text evidence="1">Belongs to the UPF0319 family.</text>
</comment>
<organism evidence="4 5">
    <name type="scientific">Shewanella septentrionalis</name>
    <dbReference type="NCBI Taxonomy" id="2952223"/>
    <lineage>
        <taxon>Bacteria</taxon>
        <taxon>Pseudomonadati</taxon>
        <taxon>Pseudomonadota</taxon>
        <taxon>Gammaproteobacteria</taxon>
        <taxon>Alteromonadales</taxon>
        <taxon>Shewanellaceae</taxon>
        <taxon>Shewanella</taxon>
    </lineage>
</organism>
<evidence type="ECO:0000313" key="5">
    <source>
        <dbReference type="Proteomes" id="UP001155604"/>
    </source>
</evidence>
<dbReference type="RefSeq" id="WP_261274028.1">
    <property type="nucleotide sequence ID" value="NZ_JAMTCC010000076.1"/>
</dbReference>
<accession>A0A9X3B1Y4</accession>
<dbReference type="InterPro" id="IPR018635">
    <property type="entry name" value="UPF0319"/>
</dbReference>
<dbReference type="AlphaFoldDB" id="A0A9X3B1Y4"/>
<dbReference type="PANTHER" id="PTHR38108">
    <property type="entry name" value="UPF0319 PROTEIN YCCT"/>
    <property type="match status" value="1"/>
</dbReference>
<feature type="chain" id="PRO_5040781376" evidence="3">
    <location>
        <begin position="23"/>
        <end position="252"/>
    </location>
</feature>
<keyword evidence="2 3" id="KW-0732">Signal</keyword>
<sequence>MKYQSILCATALMLVAVQPATADVHLNLPKNAEVLTVNGKPAVKSGNLVLADGINQIAFRYAAQYRQQADSVHYLSDVLIVRFDASAQTLTLTLPAINSARDAKKFDESPKLTLSNAQDEAVSFTSDKLIKNGIQLGRDFEHEILQYNLSNHPASLNLTMNTATTQANDAIAPVLASQPQIRQTAVVTSTNLIAPAVMSSAAAAVNDKAQPTTSVTSTTTPSQAEISQMLDYWYKQANDNTKASFKAKINKE</sequence>
<dbReference type="Pfam" id="PF09829">
    <property type="entry name" value="DUF2057"/>
    <property type="match status" value="1"/>
</dbReference>
<evidence type="ECO:0000256" key="3">
    <source>
        <dbReference type="SAM" id="SignalP"/>
    </source>
</evidence>
<evidence type="ECO:0000313" key="4">
    <source>
        <dbReference type="EMBL" id="MCT7948035.1"/>
    </source>
</evidence>
<name>A0A9X3B1Y4_9GAMM</name>
<reference evidence="4" key="1">
    <citation type="journal article" date="2023" name="Int. J. Syst. Evol. Microbiol.">
        <title>&lt;i&gt;Shewanella septentrionalis&lt;/i&gt; sp. nov. and &lt;i&gt;Shewanella holmiensis&lt;/i&gt; sp. nov., isolated from Baltic Sea water and sediments.</title>
        <authorList>
            <person name="Martin-Rodriguez A.J."/>
            <person name="Thorell K."/>
            <person name="Joffre E."/>
            <person name="Jensie-Markopoulos S."/>
            <person name="Moore E.R.B."/>
            <person name="Sjoling A."/>
        </authorList>
    </citation>
    <scope>NUCLEOTIDE SEQUENCE</scope>
    <source>
        <strain evidence="4">SP1W3</strain>
    </source>
</reference>
<dbReference type="Proteomes" id="UP001155604">
    <property type="component" value="Unassembled WGS sequence"/>
</dbReference>
<protein>
    <submittedName>
        <fullName evidence="4">DUF2057 domain-containing protein</fullName>
    </submittedName>
</protein>
<dbReference type="EMBL" id="JAMTCC010000076">
    <property type="protein sequence ID" value="MCT7948035.1"/>
    <property type="molecule type" value="Genomic_DNA"/>
</dbReference>
<feature type="signal peptide" evidence="3">
    <location>
        <begin position="1"/>
        <end position="22"/>
    </location>
</feature>
<dbReference type="PANTHER" id="PTHR38108:SF1">
    <property type="entry name" value="UPF0319 PROTEIN YCCT"/>
    <property type="match status" value="1"/>
</dbReference>
<comment type="caution">
    <text evidence="4">The sequence shown here is derived from an EMBL/GenBank/DDBJ whole genome shotgun (WGS) entry which is preliminary data.</text>
</comment>
<evidence type="ECO:0000256" key="2">
    <source>
        <dbReference type="ARBA" id="ARBA00022729"/>
    </source>
</evidence>
<keyword evidence="5" id="KW-1185">Reference proteome</keyword>